<protein>
    <submittedName>
        <fullName evidence="1">Uncharacterized protein</fullName>
    </submittedName>
</protein>
<dbReference type="EMBL" id="DS017077">
    <property type="protein sequence ID" value="KMU92419.1"/>
    <property type="molecule type" value="Genomic_DNA"/>
</dbReference>
<accession>A0A0J8S7Q6</accession>
<dbReference type="VEuPathDB" id="FungiDB:CIHG_10229"/>
<reference evidence="2" key="1">
    <citation type="journal article" date="2010" name="Genome Res.">
        <title>Population genomic sequencing of Coccidioides fungi reveals recent hybridization and transposon control.</title>
        <authorList>
            <person name="Neafsey D.E."/>
            <person name="Barker B.M."/>
            <person name="Sharpton T.J."/>
            <person name="Stajich J.E."/>
            <person name="Park D.J."/>
            <person name="Whiston E."/>
            <person name="Hung C.-Y."/>
            <person name="McMahan C."/>
            <person name="White J."/>
            <person name="Sykes S."/>
            <person name="Heiman D."/>
            <person name="Young S."/>
            <person name="Zeng Q."/>
            <person name="Abouelleil A."/>
            <person name="Aftuck L."/>
            <person name="Bessette D."/>
            <person name="Brown A."/>
            <person name="FitzGerald M."/>
            <person name="Lui A."/>
            <person name="Macdonald J.P."/>
            <person name="Priest M."/>
            <person name="Orbach M.J."/>
            <person name="Galgiani J.N."/>
            <person name="Kirkland T.N."/>
            <person name="Cole G.T."/>
            <person name="Birren B.W."/>
            <person name="Henn M.R."/>
            <person name="Taylor J.W."/>
            <person name="Rounsley S.D."/>
        </authorList>
    </citation>
    <scope>NUCLEOTIDE SEQUENCE [LARGE SCALE GENOMIC DNA]</scope>
    <source>
        <strain evidence="2">H538.4</strain>
    </source>
</reference>
<gene>
    <name evidence="1" type="ORF">CIHG_10229</name>
</gene>
<organism evidence="1 2">
    <name type="scientific">Coccidioides immitis H538.4</name>
    <dbReference type="NCBI Taxonomy" id="396776"/>
    <lineage>
        <taxon>Eukaryota</taxon>
        <taxon>Fungi</taxon>
        <taxon>Dikarya</taxon>
        <taxon>Ascomycota</taxon>
        <taxon>Pezizomycotina</taxon>
        <taxon>Eurotiomycetes</taxon>
        <taxon>Eurotiomycetidae</taxon>
        <taxon>Onygenales</taxon>
        <taxon>Onygenaceae</taxon>
        <taxon>Coccidioides</taxon>
    </lineage>
</organism>
<evidence type="ECO:0000313" key="1">
    <source>
        <dbReference type="EMBL" id="KMU92419.1"/>
    </source>
</evidence>
<dbReference type="Proteomes" id="UP000054563">
    <property type="component" value="Unassembled WGS sequence"/>
</dbReference>
<proteinExistence type="predicted"/>
<evidence type="ECO:0000313" key="2">
    <source>
        <dbReference type="Proteomes" id="UP000054563"/>
    </source>
</evidence>
<dbReference type="AlphaFoldDB" id="A0A0J8S7Q6"/>
<sequence>MKLILDISIKIRSNYFSLINISDCSASAVIICYLHAASAPPTTTAAAPLPSSLFITTFLSLSGTIRVSACQITGIRASVWFTKSVLEKQEKKKKKKKKKK</sequence>
<name>A0A0J8S7Q6_COCIT</name>